<accession>A0AAP5M8E8</accession>
<evidence type="ECO:0000313" key="2">
    <source>
        <dbReference type="Proteomes" id="UP000667802"/>
    </source>
</evidence>
<reference evidence="2" key="1">
    <citation type="journal article" date="2021" name="Science">
        <title>Hunting the eagle killer: A cyanobacterial neurotoxin causes vacuolar myelinopathy.</title>
        <authorList>
            <person name="Breinlinger S."/>
            <person name="Phillips T.J."/>
            <person name="Haram B.N."/>
            <person name="Mares J."/>
            <person name="Martinez Yerena J.A."/>
            <person name="Hrouzek P."/>
            <person name="Sobotka R."/>
            <person name="Henderson W.M."/>
            <person name="Schmieder P."/>
            <person name="Williams S.M."/>
            <person name="Lauderdale J.D."/>
            <person name="Wilde H.D."/>
            <person name="Gerrin W."/>
            <person name="Kust A."/>
            <person name="Washington J.W."/>
            <person name="Wagner C."/>
            <person name="Geier B."/>
            <person name="Liebeke M."/>
            <person name="Enke H."/>
            <person name="Niedermeyer T.H.J."/>
            <person name="Wilde S.B."/>
        </authorList>
    </citation>
    <scope>NUCLEOTIDE SEQUENCE [LARGE SCALE GENOMIC DNA]</scope>
    <source>
        <strain evidence="2">Thurmond2011</strain>
    </source>
</reference>
<dbReference type="PANTHER" id="PTHR40274">
    <property type="entry name" value="VIRGINIAMYCIN B LYASE"/>
    <property type="match status" value="1"/>
</dbReference>
<dbReference type="Gene3D" id="2.130.10.10">
    <property type="entry name" value="YVTN repeat-like/Quinoprotein amine dehydrogenase"/>
    <property type="match status" value="1"/>
</dbReference>
<evidence type="ECO:0000313" key="1">
    <source>
        <dbReference type="EMBL" id="MDR9893508.1"/>
    </source>
</evidence>
<organism evidence="1 2">
    <name type="scientific">Aetokthonos hydrillicola Thurmond2011</name>
    <dbReference type="NCBI Taxonomy" id="2712845"/>
    <lineage>
        <taxon>Bacteria</taxon>
        <taxon>Bacillati</taxon>
        <taxon>Cyanobacteriota</taxon>
        <taxon>Cyanophyceae</taxon>
        <taxon>Nostocales</taxon>
        <taxon>Hapalosiphonaceae</taxon>
        <taxon>Aetokthonos</taxon>
    </lineage>
</organism>
<gene>
    <name evidence="1" type="ORF">G7B40_002755</name>
</gene>
<dbReference type="SUPFAM" id="SSF101898">
    <property type="entry name" value="NHL repeat"/>
    <property type="match status" value="1"/>
</dbReference>
<name>A0AAP5M8E8_9CYAN</name>
<dbReference type="Gene3D" id="2.120.10.30">
    <property type="entry name" value="TolB, C-terminal domain"/>
    <property type="match status" value="1"/>
</dbReference>
<dbReference type="InterPro" id="IPR015943">
    <property type="entry name" value="WD40/YVTN_repeat-like_dom_sf"/>
</dbReference>
<dbReference type="Proteomes" id="UP000667802">
    <property type="component" value="Unassembled WGS sequence"/>
</dbReference>
<dbReference type="AlphaFoldDB" id="A0AAP5M8E8"/>
<dbReference type="EMBL" id="JAALHA020000001">
    <property type="protein sequence ID" value="MDR9893508.1"/>
    <property type="molecule type" value="Genomic_DNA"/>
</dbReference>
<sequence length="332" mass="34757">MSQISNFFKILSLTVLVLVVGFTTLKAQAALLVSSRFSNSIKIYDEQGNFIRDFVPPGSGGLNDADGLAIGPDGNLYVASYLGGSILRYNGKNGKFIDTFVPAGSGVPGTPGLQRPTALTFGPNGNLYVSNYLSESPNEPEVSVSPNDNVLEFDGKTGAFIQAFLPPIDQSPSEGPLALTFGPDGYLYVTASKLNSVLRYNPTNGAFIDSFIPSGSAGLANPTGLAFGKNGNLYVSNFGGNNILEFDGQTGTFVKAFTTTNTEEMSGPSSVVFGPDNNLYVTGLITKNVVRYDGTTGESLGEFVPAGKGGLDGTNLGLVFDQKSCSVKGGRK</sequence>
<keyword evidence="2" id="KW-1185">Reference proteome</keyword>
<dbReference type="CDD" id="cd05819">
    <property type="entry name" value="NHL"/>
    <property type="match status" value="1"/>
</dbReference>
<dbReference type="PANTHER" id="PTHR40274:SF4">
    <property type="entry name" value="BLL1406 PROTEIN"/>
    <property type="match status" value="1"/>
</dbReference>
<proteinExistence type="predicted"/>
<protein>
    <submittedName>
        <fullName evidence="1">NHL repeat-containing protein</fullName>
    </submittedName>
</protein>
<dbReference type="InterPro" id="IPR051344">
    <property type="entry name" value="Vgb"/>
</dbReference>
<dbReference type="InterPro" id="IPR011042">
    <property type="entry name" value="6-blade_b-propeller_TolB-like"/>
</dbReference>
<comment type="caution">
    <text evidence="1">The sequence shown here is derived from an EMBL/GenBank/DDBJ whole genome shotgun (WGS) entry which is preliminary data.</text>
</comment>
<dbReference type="RefSeq" id="WP_208344053.1">
    <property type="nucleotide sequence ID" value="NZ_CAWQFN010000473.1"/>
</dbReference>